<dbReference type="PANTHER" id="PTHR12818:SF0">
    <property type="entry name" value="TRNA (ADENINE(37)-N6)-METHYLTRANSFERASE"/>
    <property type="match status" value="1"/>
</dbReference>
<dbReference type="InterPro" id="IPR040372">
    <property type="entry name" value="YaeB-like"/>
</dbReference>
<feature type="domain" description="TsaA-like" evidence="3">
    <location>
        <begin position="5"/>
        <end position="138"/>
    </location>
</feature>
<dbReference type="Pfam" id="PF01980">
    <property type="entry name" value="TrmO_N"/>
    <property type="match status" value="1"/>
</dbReference>
<dbReference type="AlphaFoldDB" id="A0A6B3W1H8"/>
<dbReference type="Gene3D" id="2.40.30.70">
    <property type="entry name" value="YaeB-like"/>
    <property type="match status" value="1"/>
</dbReference>
<dbReference type="PANTHER" id="PTHR12818">
    <property type="entry name" value="TRNA (ADENINE(37)-N6)-METHYLTRANSFERASE"/>
    <property type="match status" value="1"/>
</dbReference>
<accession>A0A6B3W1H8</accession>
<evidence type="ECO:0000313" key="6">
    <source>
        <dbReference type="Proteomes" id="UP000472971"/>
    </source>
</evidence>
<evidence type="ECO:0000313" key="5">
    <source>
        <dbReference type="EMBL" id="NEY82327.1"/>
    </source>
</evidence>
<dbReference type="GO" id="GO:0032259">
    <property type="term" value="P:methylation"/>
    <property type="evidence" value="ECO:0007669"/>
    <property type="project" value="UniProtKB-KW"/>
</dbReference>
<keyword evidence="5" id="KW-0808">Transferase</keyword>
<organism evidence="5 6">
    <name type="scientific">Bacillus aquiflavi</name>
    <dbReference type="NCBI Taxonomy" id="2672567"/>
    <lineage>
        <taxon>Bacteria</taxon>
        <taxon>Bacillati</taxon>
        <taxon>Bacillota</taxon>
        <taxon>Bacilli</taxon>
        <taxon>Bacillales</taxon>
        <taxon>Bacillaceae</taxon>
        <taxon>Bacillus</taxon>
    </lineage>
</organism>
<evidence type="ECO:0000256" key="2">
    <source>
        <dbReference type="ARBA" id="ARBA00033753"/>
    </source>
</evidence>
<dbReference type="Proteomes" id="UP000570010">
    <property type="component" value="Unassembled WGS sequence"/>
</dbReference>
<dbReference type="EMBL" id="JAAIWN010000031">
    <property type="protein sequence ID" value="NEY82327.1"/>
    <property type="molecule type" value="Genomic_DNA"/>
</dbReference>
<dbReference type="EMBL" id="JACEIO010000013">
    <property type="protein sequence ID" value="MBA4536941.1"/>
    <property type="molecule type" value="Genomic_DNA"/>
</dbReference>
<dbReference type="GO" id="GO:0008168">
    <property type="term" value="F:methyltransferase activity"/>
    <property type="evidence" value="ECO:0007669"/>
    <property type="project" value="UniProtKB-KW"/>
</dbReference>
<comment type="similarity">
    <text evidence="2">Belongs to the tRNA methyltransferase O family.</text>
</comment>
<keyword evidence="5" id="KW-0489">Methyltransferase</keyword>
<evidence type="ECO:0000259" key="3">
    <source>
        <dbReference type="PROSITE" id="PS51668"/>
    </source>
</evidence>
<comment type="caution">
    <text evidence="5">The sequence shown here is derived from an EMBL/GenBank/DDBJ whole genome shotgun (WGS) entry which is preliminary data.</text>
</comment>
<dbReference type="InterPro" id="IPR023370">
    <property type="entry name" value="TrmO-like_N"/>
</dbReference>
<dbReference type="Proteomes" id="UP000472971">
    <property type="component" value="Unassembled WGS sequence"/>
</dbReference>
<sequence length="153" mass="17394">MSIVLQPIGTIRSTRKVVIDDEWGKETATIELDESKFTEEALFGLNDFSHVIVVFYLDKVDVNKIELKARHPRNNSNWPKVGIFAQRGKNRPNQIGITVCRVEEVNGTTLTVSGLDAIDNTPVLDIKPYMTEFGPNGKVRQPDWSKQLMKNYF</sequence>
<dbReference type="InterPro" id="IPR036413">
    <property type="entry name" value="YaeB-like_sf"/>
</dbReference>
<dbReference type="CDD" id="cd09281">
    <property type="entry name" value="UPF0066"/>
    <property type="match status" value="1"/>
</dbReference>
<keyword evidence="6" id="KW-1185">Reference proteome</keyword>
<evidence type="ECO:0000313" key="7">
    <source>
        <dbReference type="Proteomes" id="UP000570010"/>
    </source>
</evidence>
<keyword evidence="1" id="KW-0949">S-adenosyl-L-methionine</keyword>
<evidence type="ECO:0000313" key="4">
    <source>
        <dbReference type="EMBL" id="MBA4536941.1"/>
    </source>
</evidence>
<reference evidence="5 6" key="1">
    <citation type="submission" date="2020-02" db="EMBL/GenBank/DDBJ databases">
        <title>Bacillus aquiflavi sp. nov., isolated from yellow water of strong flavor Chinese baijiu in Yibin region of China.</title>
        <authorList>
            <person name="Xie J."/>
        </authorList>
    </citation>
    <scope>NUCLEOTIDE SEQUENCE [LARGE SCALE GENOMIC DNA]</scope>
    <source>
        <strain evidence="5 6">3H-10</strain>
    </source>
</reference>
<dbReference type="InterPro" id="IPR036414">
    <property type="entry name" value="YaeB_N_sf"/>
</dbReference>
<reference evidence="4 7" key="2">
    <citation type="submission" date="2020-07" db="EMBL/GenBank/DDBJ databases">
        <authorList>
            <person name="Feng H."/>
        </authorList>
    </citation>
    <scope>NUCLEOTIDE SEQUENCE [LARGE SCALE GENOMIC DNA]</scope>
    <source>
        <strain evidence="4">S-12</strain>
        <strain evidence="7">s-12</strain>
    </source>
</reference>
<evidence type="ECO:0000256" key="1">
    <source>
        <dbReference type="ARBA" id="ARBA00022691"/>
    </source>
</evidence>
<gene>
    <name evidence="5" type="primary">tsaA</name>
    <name evidence="5" type="ORF">G4D64_12635</name>
    <name evidence="4" type="ORF">H1Z61_07235</name>
</gene>
<dbReference type="NCBIfam" id="TIGR00104">
    <property type="entry name" value="tRNA_TsaA"/>
    <property type="match status" value="1"/>
</dbReference>
<name>A0A6B3W1H8_9BACI</name>
<protein>
    <submittedName>
        <fullName evidence="5">tRNA (N6-threonylcarbamoyladenosine(37)-N6)-methyltransferase TrmO</fullName>
    </submittedName>
</protein>
<proteinExistence type="inferred from homology"/>
<dbReference type="PROSITE" id="PS51668">
    <property type="entry name" value="TSAA_2"/>
    <property type="match status" value="1"/>
</dbReference>
<dbReference type="SUPFAM" id="SSF118196">
    <property type="entry name" value="YaeB-like"/>
    <property type="match status" value="1"/>
</dbReference>
<dbReference type="RefSeq" id="WP_163242734.1">
    <property type="nucleotide sequence ID" value="NZ_JAAIWN010000031.1"/>
</dbReference>